<dbReference type="RefSeq" id="XP_052948683.1">
    <property type="nucleotide sequence ID" value="XM_053088229.1"/>
</dbReference>
<reference evidence="1" key="1">
    <citation type="journal article" date="2022" name="G3 (Bethesda)">
        <title>High quality genome of the basidiomycete yeast Dioszegia hungarica PDD-24b-2 isolated from cloud water.</title>
        <authorList>
            <person name="Jarrige D."/>
            <person name="Haridas S."/>
            <person name="Bleykasten-Grosshans C."/>
            <person name="Joly M."/>
            <person name="Nadalig T."/>
            <person name="Sancelme M."/>
            <person name="Vuilleumier S."/>
            <person name="Grigoriev I.V."/>
            <person name="Amato P."/>
            <person name="Bringel F."/>
        </authorList>
    </citation>
    <scope>NUCLEOTIDE SEQUENCE</scope>
    <source>
        <strain evidence="1">PDD-24b-2</strain>
    </source>
</reference>
<gene>
    <name evidence="1" type="ORF">MKK02DRAFT_31193</name>
</gene>
<evidence type="ECO:0000313" key="2">
    <source>
        <dbReference type="Proteomes" id="UP001164286"/>
    </source>
</evidence>
<accession>A0AA38HGC7</accession>
<dbReference type="GeneID" id="77727434"/>
<keyword evidence="2" id="KW-1185">Reference proteome</keyword>
<protein>
    <submittedName>
        <fullName evidence="1">Uncharacterized protein</fullName>
    </submittedName>
</protein>
<sequence length="450" mass="50537">MTLVAGHFDPPHRARPASLLMSFHSDSTNFGYLIPPPSAFSHLILIPIVHVRLQAPTYPRMVSTRIERATRDLHFAPSLPPHPDPLEWVAYGSLSKRLLVGSAESLSPDIPAALETALRFAQHLILHPSGLAHAATFIACTTMPDALVKKAIRRVLATRQWTIALDSEIKAGNAMHFGPSKMYTGPLLEELHLWYGLESAERLSRALETDTWYMVHRTPPVLQRARELLLAAVALAGAMVHALRYQVKCELIRYPEIYIPLDYKHDYYAAEISSHSENRLLGGIFRRGWDHRPPALAEITKRGQCIGLLGTMSLDSSGRPHFETAIDVAKVQALNPTEPMDFLTLELKHRPREKYRIDDAWIMEIVQCERLQDSVGRGSGGLWAVYESGQINEVNFPVEYDPTPLKVRYTLTQPRSTWQTPTCSNCAPQFGLRPRVYTSLDSVQPPPPET</sequence>
<organism evidence="1 2">
    <name type="scientific">Dioszegia hungarica</name>
    <dbReference type="NCBI Taxonomy" id="4972"/>
    <lineage>
        <taxon>Eukaryota</taxon>
        <taxon>Fungi</taxon>
        <taxon>Dikarya</taxon>
        <taxon>Basidiomycota</taxon>
        <taxon>Agaricomycotina</taxon>
        <taxon>Tremellomycetes</taxon>
        <taxon>Tremellales</taxon>
        <taxon>Bulleribasidiaceae</taxon>
        <taxon>Dioszegia</taxon>
    </lineage>
</organism>
<comment type="caution">
    <text evidence="1">The sequence shown here is derived from an EMBL/GenBank/DDBJ whole genome shotgun (WGS) entry which is preliminary data.</text>
</comment>
<evidence type="ECO:0000313" key="1">
    <source>
        <dbReference type="EMBL" id="KAI9638906.1"/>
    </source>
</evidence>
<dbReference type="EMBL" id="JAKWFO010000002">
    <property type="protein sequence ID" value="KAI9638906.1"/>
    <property type="molecule type" value="Genomic_DNA"/>
</dbReference>
<proteinExistence type="predicted"/>
<name>A0AA38HGC7_9TREE</name>
<dbReference type="AlphaFoldDB" id="A0AA38HGC7"/>
<dbReference type="Proteomes" id="UP001164286">
    <property type="component" value="Unassembled WGS sequence"/>
</dbReference>